<evidence type="ECO:0008006" key="4">
    <source>
        <dbReference type="Google" id="ProtNLM"/>
    </source>
</evidence>
<dbReference type="STRING" id="1230458.C484_18922"/>
<evidence type="ECO:0000313" key="2">
    <source>
        <dbReference type="EMBL" id="ELY86039.1"/>
    </source>
</evidence>
<keyword evidence="3" id="KW-1185">Reference proteome</keyword>
<feature type="transmembrane region" description="Helical" evidence="1">
    <location>
        <begin position="165"/>
        <end position="187"/>
    </location>
</feature>
<proteinExistence type="predicted"/>
<keyword evidence="1" id="KW-1133">Transmembrane helix</keyword>
<keyword evidence="1" id="KW-0812">Transmembrane</keyword>
<organism evidence="2 3">
    <name type="scientific">Natrialba taiwanensis DSM 12281</name>
    <dbReference type="NCBI Taxonomy" id="1230458"/>
    <lineage>
        <taxon>Archaea</taxon>
        <taxon>Methanobacteriati</taxon>
        <taxon>Methanobacteriota</taxon>
        <taxon>Stenosarchaea group</taxon>
        <taxon>Halobacteria</taxon>
        <taxon>Halobacteriales</taxon>
        <taxon>Natrialbaceae</taxon>
        <taxon>Natrialba</taxon>
    </lineage>
</organism>
<reference evidence="2 3" key="1">
    <citation type="journal article" date="2014" name="PLoS Genet.">
        <title>Phylogenetically driven sequencing of extremely halophilic archaea reveals strategies for static and dynamic osmo-response.</title>
        <authorList>
            <person name="Becker E.A."/>
            <person name="Seitzer P.M."/>
            <person name="Tritt A."/>
            <person name="Larsen D."/>
            <person name="Krusor M."/>
            <person name="Yao A.I."/>
            <person name="Wu D."/>
            <person name="Madern D."/>
            <person name="Eisen J.A."/>
            <person name="Darling A.E."/>
            <person name="Facciotti M.T."/>
        </authorList>
    </citation>
    <scope>NUCLEOTIDE SEQUENCE [LARGE SCALE GENOMIC DNA]</scope>
    <source>
        <strain evidence="2 3">DSM 12281</strain>
    </source>
</reference>
<feature type="transmembrane region" description="Helical" evidence="1">
    <location>
        <begin position="20"/>
        <end position="53"/>
    </location>
</feature>
<evidence type="ECO:0000256" key="1">
    <source>
        <dbReference type="SAM" id="Phobius"/>
    </source>
</evidence>
<evidence type="ECO:0000313" key="3">
    <source>
        <dbReference type="Proteomes" id="UP000011648"/>
    </source>
</evidence>
<dbReference type="OrthoDB" id="307496at2157"/>
<name>L9ZI78_9EURY</name>
<dbReference type="EMBL" id="AOIL01000066">
    <property type="protein sequence ID" value="ELY86039.1"/>
    <property type="molecule type" value="Genomic_DNA"/>
</dbReference>
<accession>L9ZI78</accession>
<protein>
    <recommendedName>
        <fullName evidence="4">DUF624 domain-containing protein</fullName>
    </recommendedName>
</protein>
<sequence>MDPLYAACRGTTRFVWDHLVSVIGISLAWFLASLPIVTIGPATVGAYRAVLLLREDGADRVDCEAVATTVRRQFVHATLLALVPLALLAVATNYTLAFLATGTVAAGLLALCCTYVGLYAGLVLVPTLLELAAGTSATAALAAGYRWTASHPVGAVSLGIVTGTLFLVTVLLTVAVALLFAGVAFGLHAEFIASVAEPAESNRDRHDERTIVTS</sequence>
<comment type="caution">
    <text evidence="2">The sequence shown here is derived from an EMBL/GenBank/DDBJ whole genome shotgun (WGS) entry which is preliminary data.</text>
</comment>
<feature type="transmembrane region" description="Helical" evidence="1">
    <location>
        <begin position="97"/>
        <end position="120"/>
    </location>
</feature>
<dbReference type="Proteomes" id="UP000011648">
    <property type="component" value="Unassembled WGS sequence"/>
</dbReference>
<dbReference type="PATRIC" id="fig|1230458.4.peg.3800"/>
<dbReference type="AlphaFoldDB" id="L9ZI78"/>
<gene>
    <name evidence="2" type="ORF">C484_18922</name>
</gene>
<keyword evidence="1" id="KW-0472">Membrane</keyword>
<feature type="transmembrane region" description="Helical" evidence="1">
    <location>
        <begin position="74"/>
        <end position="91"/>
    </location>
</feature>